<dbReference type="EMBL" id="LR798355">
    <property type="protein sequence ID" value="CAB5225991.1"/>
    <property type="molecule type" value="Genomic_DNA"/>
</dbReference>
<accession>A0A6J7XDQ2</accession>
<protein>
    <submittedName>
        <fullName evidence="1">Uncharacterized protein</fullName>
    </submittedName>
</protein>
<proteinExistence type="predicted"/>
<gene>
    <name evidence="1" type="ORF">UFOVP757_23</name>
</gene>
<reference evidence="1" key="1">
    <citation type="submission" date="2020-05" db="EMBL/GenBank/DDBJ databases">
        <authorList>
            <person name="Chiriac C."/>
            <person name="Salcher M."/>
            <person name="Ghai R."/>
            <person name="Kavagutti S V."/>
        </authorList>
    </citation>
    <scope>NUCLEOTIDE SEQUENCE</scope>
</reference>
<sequence length="867" mass="94500">MYEVRVQVDTVEPRPEKGRLAVGFDGTMLSQGFRTDGIWVDPCTLTAMLKPIPLTESWGNTYTGNNARLDPSAAYTIPTPAKWERLQIRASGDYWLRAKQSTNEIVQVTSALPANQPMCIGWYKPELKIGADVPVLRLYYNYSASSTSGEIKIVFYANGKAEIYKAGLLVGSYDRSGSNFAPGSTYTASFSTNQQFNEIVIIPFRRRELLVHTNYGLSFSHIFTDLDESLTTNAITPAGKFAFAVPTGKLAIQVAYCRFSPQGSFIASQQVLRYAPPTTVAGPPVYPLFSYLPFNDTAGPTGDTTQLTTSIVHEGTGDWTTWTVLDNGTTSSWDGIKKTVRVKCFLQNFTGTQSPTVYAVDAFWDPNPTQTYNATTDITNAIGALSISAGEDGRATATISAYSGLLANAGMYQAEYQSDRPYRIQVKTKDAVITAPGALSSTVTITSGNVQIPAGGNTYTVGNTIRFSTTVGNILSTETYTVATVTGTTSFTLTGVLPTVTGSAKHQVVTVTSPAVYVTMMAGTLSAPKITRMENDYTDLWSTLDFVGSDRGTDLDLTMIQATPALDGFRLSDAVRSLLRMSGYVDNGSAYDNVSIFISYDGSPTEFTLPLSPGASKGEWAFSIERGETVGGALERLHSTYAATWVKGWIPLSSVLGGYQYAWEVPNKTPSTWDVTIWQTLEQAMDPAKGNLTMPFASTVLLQGLSETRESPEANSVVVVGRDPRRGQIIYGYYQDGPSQDATLAPTSRPTNWRGRPVSYILADPTITSQSKVDYAVTVLQERLTVTRNLVEFDTGLLMWNKGNLEDQYPIWLNDIVRIMGPTGTGVYGWYRIVAIPNIEFVREYTDGSGIQLRSCTYRAEAVTIPA</sequence>
<evidence type="ECO:0000313" key="1">
    <source>
        <dbReference type="EMBL" id="CAB5225991.1"/>
    </source>
</evidence>
<name>A0A6J7XDQ2_9CAUD</name>
<organism evidence="1">
    <name type="scientific">uncultured Caudovirales phage</name>
    <dbReference type="NCBI Taxonomy" id="2100421"/>
    <lineage>
        <taxon>Viruses</taxon>
        <taxon>Duplodnaviria</taxon>
        <taxon>Heunggongvirae</taxon>
        <taxon>Uroviricota</taxon>
        <taxon>Caudoviricetes</taxon>
        <taxon>Peduoviridae</taxon>
        <taxon>Maltschvirus</taxon>
        <taxon>Maltschvirus maltsch</taxon>
    </lineage>
</organism>